<feature type="compositionally biased region" description="Basic and acidic residues" evidence="1">
    <location>
        <begin position="26"/>
        <end position="44"/>
    </location>
</feature>
<accession>A0A8C1QDW2</accession>
<sequence length="131" mass="14969">MSRKRITFNQEKKDTSEIGHTNDAQAAKEETKVQDEPHMLDSSKRVNMKKKSAKQAYIAFLPEKYQPLVEDDIVDLPRDDNIKKIQDKYKTLRKSWKCLVVGLQNLSTAYAMPLGATATIVSDIHRARAHV</sequence>
<name>A0A8C1QDW2_CYPCA</name>
<evidence type="ECO:0000313" key="2">
    <source>
        <dbReference type="Ensembl" id="ENSCCRP00010033186.1"/>
    </source>
</evidence>
<protein>
    <submittedName>
        <fullName evidence="2">Uncharacterized protein</fullName>
    </submittedName>
</protein>
<proteinExistence type="predicted"/>
<feature type="region of interest" description="Disordered" evidence="1">
    <location>
        <begin position="1"/>
        <end position="48"/>
    </location>
</feature>
<keyword evidence="3" id="KW-1185">Reference proteome</keyword>
<reference evidence="2" key="2">
    <citation type="submission" date="2025-09" db="UniProtKB">
        <authorList>
            <consortium name="Ensembl"/>
        </authorList>
    </citation>
    <scope>IDENTIFICATION</scope>
</reference>
<dbReference type="InterPro" id="IPR031667">
    <property type="entry name" value="RDD1"/>
</dbReference>
<dbReference type="Proteomes" id="UP000694427">
    <property type="component" value="Unplaced"/>
</dbReference>
<organism evidence="2 3">
    <name type="scientific">Cyprinus carpio</name>
    <name type="common">Common carp</name>
    <dbReference type="NCBI Taxonomy" id="7962"/>
    <lineage>
        <taxon>Eukaryota</taxon>
        <taxon>Metazoa</taxon>
        <taxon>Chordata</taxon>
        <taxon>Craniata</taxon>
        <taxon>Vertebrata</taxon>
        <taxon>Euteleostomi</taxon>
        <taxon>Actinopterygii</taxon>
        <taxon>Neopterygii</taxon>
        <taxon>Teleostei</taxon>
        <taxon>Ostariophysi</taxon>
        <taxon>Cypriniformes</taxon>
        <taxon>Cyprinidae</taxon>
        <taxon>Cyprininae</taxon>
        <taxon>Cyprinus</taxon>
    </lineage>
</organism>
<evidence type="ECO:0000313" key="3">
    <source>
        <dbReference type="Proteomes" id="UP000694427"/>
    </source>
</evidence>
<dbReference type="AlphaFoldDB" id="A0A8C1QDW2"/>
<dbReference type="Pfam" id="PF15828">
    <property type="entry name" value="RDD1"/>
    <property type="match status" value="1"/>
</dbReference>
<dbReference type="PANTHER" id="PTHR14680:SF1">
    <property type="entry name" value="REQUIRED FOR DRUG-INDUCED DEATH PROTEIN 1"/>
    <property type="match status" value="1"/>
</dbReference>
<evidence type="ECO:0000256" key="1">
    <source>
        <dbReference type="SAM" id="MobiDB-lite"/>
    </source>
</evidence>
<reference evidence="2" key="1">
    <citation type="submission" date="2025-08" db="UniProtKB">
        <authorList>
            <consortium name="Ensembl"/>
        </authorList>
    </citation>
    <scope>IDENTIFICATION</scope>
</reference>
<dbReference type="PANTHER" id="PTHR14680">
    <property type="entry name" value="SI:DKEY-126G1.9-RELATED"/>
    <property type="match status" value="1"/>
</dbReference>
<dbReference type="Ensembl" id="ENSCCRT00010036391.1">
    <property type="protein sequence ID" value="ENSCCRP00010033186.1"/>
    <property type="gene ID" value="ENSCCRG00010014100.1"/>
</dbReference>